<evidence type="ECO:0000313" key="2">
    <source>
        <dbReference type="EMBL" id="MTC33601.1"/>
    </source>
</evidence>
<reference evidence="2 3" key="1">
    <citation type="submission" date="2019-10" db="EMBL/GenBank/DDBJ databases">
        <title>Comparative genomic analysis of Providencia.</title>
        <authorList>
            <person name="Yuan C."/>
            <person name="Wei Y."/>
            <person name="Yin Z."/>
        </authorList>
    </citation>
    <scope>NUCLEOTIDE SEQUENCE [LARGE SCALE GENOMIC DNA]</scope>
    <source>
        <strain evidence="3">wls1934</strain>
    </source>
</reference>
<sequence>MNKQLMISSAVVVGVVVAVFIYREDSVSQSSIYDAVEKKVSSKMTDPSSAIFRDFESHSNESNGKSKNVTVCGYVNSKNIYGGYAGSRMFISTVAIDGYNIDVGSVIISNSAEQDKAILEMCKK</sequence>
<dbReference type="EMBL" id="WLUB01000009">
    <property type="protein sequence ID" value="MTC33601.1"/>
    <property type="molecule type" value="Genomic_DNA"/>
</dbReference>
<keyword evidence="1" id="KW-0472">Membrane</keyword>
<keyword evidence="1" id="KW-1133">Transmembrane helix</keyword>
<accession>A0AAW9V7B8</accession>
<evidence type="ECO:0008006" key="4">
    <source>
        <dbReference type="Google" id="ProtNLM"/>
    </source>
</evidence>
<evidence type="ECO:0000256" key="1">
    <source>
        <dbReference type="SAM" id="Phobius"/>
    </source>
</evidence>
<name>A0AAW9V7B8_9GAMM</name>
<comment type="caution">
    <text evidence="2">The sequence shown here is derived from an EMBL/GenBank/DDBJ whole genome shotgun (WGS) entry which is preliminary data.</text>
</comment>
<protein>
    <recommendedName>
        <fullName evidence="4">DUF1433 domain-containing protein</fullName>
    </recommendedName>
</protein>
<keyword evidence="1" id="KW-0812">Transmembrane</keyword>
<feature type="transmembrane region" description="Helical" evidence="1">
    <location>
        <begin position="6"/>
        <end position="22"/>
    </location>
</feature>
<gene>
    <name evidence="2" type="ORF">GKR67_03115</name>
</gene>
<dbReference type="Proteomes" id="UP000449944">
    <property type="component" value="Unassembled WGS sequence"/>
</dbReference>
<organism evidence="2 3">
    <name type="scientific">Providencia alcalifaciens</name>
    <dbReference type="NCBI Taxonomy" id="126385"/>
    <lineage>
        <taxon>Bacteria</taxon>
        <taxon>Pseudomonadati</taxon>
        <taxon>Pseudomonadota</taxon>
        <taxon>Gammaproteobacteria</taxon>
        <taxon>Enterobacterales</taxon>
        <taxon>Morganellaceae</taxon>
        <taxon>Providencia</taxon>
    </lineage>
</organism>
<dbReference type="AlphaFoldDB" id="A0AAW9V7B8"/>
<proteinExistence type="predicted"/>
<evidence type="ECO:0000313" key="3">
    <source>
        <dbReference type="Proteomes" id="UP000449944"/>
    </source>
</evidence>